<name>A0A3N4YKT1_9MICO</name>
<dbReference type="Proteomes" id="UP000280501">
    <property type="component" value="Unassembled WGS sequence"/>
</dbReference>
<protein>
    <submittedName>
        <fullName evidence="3">Uncharacterized protein</fullName>
    </submittedName>
</protein>
<proteinExistence type="predicted"/>
<dbReference type="PROSITE" id="PS51729">
    <property type="entry name" value="GNAT_YJDJ"/>
    <property type="match status" value="1"/>
</dbReference>
<evidence type="ECO:0000313" key="4">
    <source>
        <dbReference type="Proteomes" id="UP000280501"/>
    </source>
</evidence>
<dbReference type="Gene3D" id="3.40.630.30">
    <property type="match status" value="1"/>
</dbReference>
<evidence type="ECO:0000259" key="2">
    <source>
        <dbReference type="PROSITE" id="PS51729"/>
    </source>
</evidence>
<dbReference type="Pfam" id="PF14542">
    <property type="entry name" value="Acetyltransf_CG"/>
    <property type="match status" value="1"/>
</dbReference>
<dbReference type="InterPro" id="IPR000182">
    <property type="entry name" value="GNAT_dom"/>
</dbReference>
<dbReference type="PROSITE" id="PS51186">
    <property type="entry name" value="GNAT"/>
    <property type="match status" value="1"/>
</dbReference>
<dbReference type="GO" id="GO:0016747">
    <property type="term" value="F:acyltransferase activity, transferring groups other than amino-acyl groups"/>
    <property type="evidence" value="ECO:0007669"/>
    <property type="project" value="InterPro"/>
</dbReference>
<organism evidence="3 4">
    <name type="scientific">Myceligenerans xiligouense</name>
    <dbReference type="NCBI Taxonomy" id="253184"/>
    <lineage>
        <taxon>Bacteria</taxon>
        <taxon>Bacillati</taxon>
        <taxon>Actinomycetota</taxon>
        <taxon>Actinomycetes</taxon>
        <taxon>Micrococcales</taxon>
        <taxon>Promicromonosporaceae</taxon>
        <taxon>Myceligenerans</taxon>
    </lineage>
</organism>
<feature type="domain" description="N-acetyltransferase" evidence="1">
    <location>
        <begin position="1"/>
        <end position="126"/>
    </location>
</feature>
<evidence type="ECO:0000259" key="1">
    <source>
        <dbReference type="PROSITE" id="PS51186"/>
    </source>
</evidence>
<feature type="domain" description="N-acetyltransferase" evidence="2">
    <location>
        <begin position="18"/>
        <end position="109"/>
    </location>
</feature>
<dbReference type="InterPro" id="IPR016181">
    <property type="entry name" value="Acyl_CoA_acyltransferase"/>
</dbReference>
<dbReference type="RefSeq" id="WP_123814384.1">
    <property type="nucleotide sequence ID" value="NZ_RKQZ01000001.1"/>
</dbReference>
<evidence type="ECO:0000313" key="3">
    <source>
        <dbReference type="EMBL" id="RPF21333.1"/>
    </source>
</evidence>
<comment type="caution">
    <text evidence="3">The sequence shown here is derived from an EMBL/GenBank/DDBJ whole genome shotgun (WGS) entry which is preliminary data.</text>
</comment>
<sequence length="130" mass="13944">MSRELADNSGAPVTVGIEHADPVSAYVVRLADGSAVGRADFVDPPDGPDERIFFHTEVDPEFGGRGLAGLLVRAALEDSIRDGLDVVPVCPLFARHLDRHGDEFVADGGRFRSPTRADIVLVGRITRGRP</sequence>
<dbReference type="OrthoDB" id="5405911at2"/>
<accession>A0A3N4YKT1</accession>
<dbReference type="AlphaFoldDB" id="A0A3N4YKT1"/>
<gene>
    <name evidence="3" type="ORF">EDD34_1960</name>
</gene>
<dbReference type="CDD" id="cd04301">
    <property type="entry name" value="NAT_SF"/>
    <property type="match status" value="1"/>
</dbReference>
<dbReference type="InterPro" id="IPR031165">
    <property type="entry name" value="GNAT_YJDJ"/>
</dbReference>
<dbReference type="EMBL" id="RKQZ01000001">
    <property type="protein sequence ID" value="RPF21333.1"/>
    <property type="molecule type" value="Genomic_DNA"/>
</dbReference>
<dbReference type="SUPFAM" id="SSF55729">
    <property type="entry name" value="Acyl-CoA N-acyltransferases (Nat)"/>
    <property type="match status" value="1"/>
</dbReference>
<keyword evidence="4" id="KW-1185">Reference proteome</keyword>
<reference evidence="3 4" key="1">
    <citation type="submission" date="2018-11" db="EMBL/GenBank/DDBJ databases">
        <title>Sequencing the genomes of 1000 actinobacteria strains.</title>
        <authorList>
            <person name="Klenk H.-P."/>
        </authorList>
    </citation>
    <scope>NUCLEOTIDE SEQUENCE [LARGE SCALE GENOMIC DNA]</scope>
    <source>
        <strain evidence="3 4">DSM 15700</strain>
    </source>
</reference>